<feature type="compositionally biased region" description="Basic and acidic residues" evidence="1">
    <location>
        <begin position="667"/>
        <end position="677"/>
    </location>
</feature>
<feature type="compositionally biased region" description="Low complexity" evidence="1">
    <location>
        <begin position="801"/>
        <end position="814"/>
    </location>
</feature>
<reference evidence="2" key="1">
    <citation type="journal article" date="2020" name="Stud. Mycol.">
        <title>101 Dothideomycetes genomes: a test case for predicting lifestyles and emergence of pathogens.</title>
        <authorList>
            <person name="Haridas S."/>
            <person name="Albert R."/>
            <person name="Binder M."/>
            <person name="Bloem J."/>
            <person name="Labutti K."/>
            <person name="Salamov A."/>
            <person name="Andreopoulos B."/>
            <person name="Baker S."/>
            <person name="Barry K."/>
            <person name="Bills G."/>
            <person name="Bluhm B."/>
            <person name="Cannon C."/>
            <person name="Castanera R."/>
            <person name="Culley D."/>
            <person name="Daum C."/>
            <person name="Ezra D."/>
            <person name="Gonzalez J."/>
            <person name="Henrissat B."/>
            <person name="Kuo A."/>
            <person name="Liang C."/>
            <person name="Lipzen A."/>
            <person name="Lutzoni F."/>
            <person name="Magnuson J."/>
            <person name="Mondo S."/>
            <person name="Nolan M."/>
            <person name="Ohm R."/>
            <person name="Pangilinan J."/>
            <person name="Park H.-J."/>
            <person name="Ramirez L."/>
            <person name="Alfaro M."/>
            <person name="Sun H."/>
            <person name="Tritt A."/>
            <person name="Yoshinaga Y."/>
            <person name="Zwiers L.-H."/>
            <person name="Turgeon B."/>
            <person name="Goodwin S."/>
            <person name="Spatafora J."/>
            <person name="Crous P."/>
            <person name="Grigoriev I."/>
        </authorList>
    </citation>
    <scope>NUCLEOTIDE SEQUENCE</scope>
    <source>
        <strain evidence="2">CBS 116435</strain>
    </source>
</reference>
<name>A0A9P4QES4_9PEZI</name>
<feature type="compositionally biased region" description="Basic and acidic residues" evidence="1">
    <location>
        <begin position="2093"/>
        <end position="2109"/>
    </location>
</feature>
<feature type="region of interest" description="Disordered" evidence="1">
    <location>
        <begin position="1808"/>
        <end position="1969"/>
    </location>
</feature>
<feature type="compositionally biased region" description="Polar residues" evidence="1">
    <location>
        <begin position="175"/>
        <end position="185"/>
    </location>
</feature>
<feature type="compositionally biased region" description="Polar residues" evidence="1">
    <location>
        <begin position="1066"/>
        <end position="1077"/>
    </location>
</feature>
<feature type="compositionally biased region" description="Polar residues" evidence="1">
    <location>
        <begin position="2768"/>
        <end position="2777"/>
    </location>
</feature>
<feature type="compositionally biased region" description="Low complexity" evidence="1">
    <location>
        <begin position="2400"/>
        <end position="2415"/>
    </location>
</feature>
<feature type="compositionally biased region" description="Polar residues" evidence="1">
    <location>
        <begin position="2834"/>
        <end position="2847"/>
    </location>
</feature>
<feature type="region of interest" description="Disordered" evidence="1">
    <location>
        <begin position="1587"/>
        <end position="1721"/>
    </location>
</feature>
<feature type="compositionally biased region" description="Basic and acidic residues" evidence="1">
    <location>
        <begin position="2008"/>
        <end position="2017"/>
    </location>
</feature>
<feature type="compositionally biased region" description="Polar residues" evidence="1">
    <location>
        <begin position="560"/>
        <end position="569"/>
    </location>
</feature>
<feature type="region of interest" description="Disordered" evidence="1">
    <location>
        <begin position="1"/>
        <end position="653"/>
    </location>
</feature>
<feature type="region of interest" description="Disordered" evidence="1">
    <location>
        <begin position="2287"/>
        <end position="3011"/>
    </location>
</feature>
<feature type="region of interest" description="Disordered" evidence="1">
    <location>
        <begin position="2035"/>
        <end position="2126"/>
    </location>
</feature>
<feature type="compositionally biased region" description="Polar residues" evidence="1">
    <location>
        <begin position="2474"/>
        <end position="2492"/>
    </location>
</feature>
<feature type="compositionally biased region" description="Low complexity" evidence="1">
    <location>
        <begin position="759"/>
        <end position="776"/>
    </location>
</feature>
<feature type="compositionally biased region" description="Polar residues" evidence="1">
    <location>
        <begin position="2441"/>
        <end position="2451"/>
    </location>
</feature>
<proteinExistence type="predicted"/>
<feature type="compositionally biased region" description="Acidic residues" evidence="1">
    <location>
        <begin position="35"/>
        <end position="50"/>
    </location>
</feature>
<feature type="compositionally biased region" description="Polar residues" evidence="1">
    <location>
        <begin position="1927"/>
        <end position="1954"/>
    </location>
</feature>
<feature type="compositionally biased region" description="Basic and acidic residues" evidence="1">
    <location>
        <begin position="242"/>
        <end position="257"/>
    </location>
</feature>
<feature type="compositionally biased region" description="Polar residues" evidence="1">
    <location>
        <begin position="1536"/>
        <end position="1557"/>
    </location>
</feature>
<evidence type="ECO:0000313" key="3">
    <source>
        <dbReference type="Proteomes" id="UP000799441"/>
    </source>
</evidence>
<feature type="compositionally biased region" description="Gly residues" evidence="1">
    <location>
        <begin position="87"/>
        <end position="96"/>
    </location>
</feature>
<feature type="compositionally biased region" description="Polar residues" evidence="1">
    <location>
        <begin position="2791"/>
        <end position="2809"/>
    </location>
</feature>
<feature type="compositionally biased region" description="Polar residues" evidence="1">
    <location>
        <begin position="2045"/>
        <end position="2064"/>
    </location>
</feature>
<feature type="region of interest" description="Disordered" evidence="1">
    <location>
        <begin position="1524"/>
        <end position="1558"/>
    </location>
</feature>
<feature type="compositionally biased region" description="Polar residues" evidence="1">
    <location>
        <begin position="1811"/>
        <end position="1826"/>
    </location>
</feature>
<feature type="compositionally biased region" description="Polar residues" evidence="1">
    <location>
        <begin position="61"/>
        <end position="78"/>
    </location>
</feature>
<feature type="compositionally biased region" description="Low complexity" evidence="1">
    <location>
        <begin position="2194"/>
        <end position="2210"/>
    </location>
</feature>
<feature type="compositionally biased region" description="Polar residues" evidence="1">
    <location>
        <begin position="1679"/>
        <end position="1691"/>
    </location>
</feature>
<sequence>MAGRPPGQNNPISYKTVPNRNKTQKWQQAKTYNYDGDDWGGYDPYDEYGADEQPPVPQPPSFQYAQQPSQLGQRNVTTPAAAYGAAQGAGGYGSLGKGRTNSFDNGDDRRAFSGPGGYDTTLQQQDPRPPHPGQHQHEVVGRRSQERGRDPSEEYYQKVRQREFSNPTHIPPPLSTSRPGTSSGADPTLVTAKVAAQTAAGFPPRKSSLSQEDPPAEFASQPTSAASGKATDNPLPFIRPSDIYKRMDEEKERERASMDSSRPSMDSIQRSTTASPPAAGGIPTAGGIPIGGSLGTTRGSEDSHLPGSVRRPSLDPVAEARESFVETDNHRQPPESLAPESALLRQDYPPTPGHVLPPVRQVSGFGSDFFPPTVATPAQEEEPAPLGIATRAPIGADPAADILAERQPTRAQPGHDPASEILAERQASTTSSLQRTPVTTQAPPTLASDVTLSPNREPQAETDLQRQHSQGYRSVVNKAFHSGRRDDNSVPVTPVSREGSQRSGLESGMGVSRSNTDSTSGISPIMSRVPSAATAQRNQQSQAVDTSVAPIEEVQEPASAANSRPSSVMPSRKPAAGHNRNVSSTSATSLGAGSGKGIVEPGYRRSLDPPSSDNSPARTPGLEDASNHRLSQGLLATLDHTRGDAPDVRDQGAEVVEPSLENVMSLEDSKLPSEVHGPEAAGIQIGRGRSGTNYSVREADLARELSSSPEKDDGVAPAIAEDARISRDEFLKSHRDIDSGPSMVPSSPSDKPPPLQAQGRSNTSTSLTSLGSESGKGTPGKSRVRVIKDKYDEMHATTRRSSNASIGSSKSSWSRFDGSPQRGNSPVKETPREGSRDGVNVAGAGRLATGAGMLAAHRPELSRDASFKPDLPGGWISSVPTPTDEVPPLGPTGDKDVIAGEVATPRQSTSFEDEEPDLTPTTKRVPLLTGDPATSDAVPKSFLSQAKTAGAALGASLIGNVGVGHNTRDFANPESEEAPKVEQPETAEKPFTGDNLYHTRPHIDRWESDASGATAVSKASIESVEATPSTEQYGDVVGGYFPSPLRLNRSREEREAMASGLHVQRPTVQPTLSTDISGQDVESDRLRKDIVRSLGNIKQAQDDAARDQDALETPENQLRVSQGSPPPHPAETTQHARDLLPSQRGRIAAVSPSPGSRVASSEAERDRTTSPAVASQPLLSTAETSPRPGLLDQRFSWETRPAPALAGALWSPERGVNESFAGQPEQPPSRLQVVNTEAERSPTSPVAKNPEMLLTSSSGLAAPSEVSRTSSMSGDEDRSRNIPSYYAGGRDDDSLQAVAPVAVDDSSDEKEVASVTIREPLEPLPKGSEQQDTAYIPHSPTASSKNAAAVASQPSGRIPPFRELMAIKDPKERISHYDSTRETFAAMDTGISNWLSSTLASQPEHGSLQADLAKPYKPSLLASTGTFRGHRSSPSIIKNIKNFTSDNIGGTSSVERKGSASGASIPAGFSNIDPNMTVGAGHVGSGQGGLDIDRVQAKGKDLMKSAGAFGGRAQAGAKGLLAKGKSRFGNKGDKAQTPSASASSNNPHTNPSASRSARATIVAKPSDAGVPRAADDAGFVGTQFCNSTVTDVNRPGETYVHVPDTPSSATAHVTSDPDATTGASAEDLQRVGLTSGLDPSSNSVGPTVPNSDVESRPPLSMQNRSRSSISITFSRLRQRSSSSKATNTSRPVSLILQRGHKSESGSEVGTPSKPRSRSRPTSLVFLSSLMSGSKDFNKEEAEGTAGTSENQRLDPEELFKGLDLSQLGGRQNENVYSVRNEDAIASYERSAGITPVSTPGLGGFGDLVSPLVSQDAPTQRTFNTDDPTAMDASQKRKEAWEETGPGDDNASVPQTPTRGDDNSAAKRLGVLPSPATVAFSENAPGSIGGPASRPTTAPVSSGEAIPTSPTTPTSPSVPVMKHRRNNSDLNALPSQTKRVSLGSGPSSPVRNSGTGILWGTDDEGWDGRRSDRASQILSTYDILTGNTTSPRAGLTGSVGLADSATEPVSRHESPDEGKIVFAQPASRYRIVNNTSPAQAARDEQGSTLKNSKTESQPSAETQLVSLRDQPLAGLQEKPSTQSFTNRSEISAQDDFHDAKESAARHERTVSRNSSVSSLGSPQSPDTIIRGENMFMIASHISPHETVQGQTADHSGGTNLQENTSITVAQPPVSPLLQQHRPITPESHQAATEGLSALSPPRQSSSSGDLAPLPPPKDLLVRKTRMTLDERPMSYTPSGAPLPSGPFTSAASATTAAEEPVESIPVDLTAYSGPPLGAPPYQQHPLFRSKGPGPVGSRAIPYDEVRRSSQIEGSPVSVMDIAGQRQSHIFRGSETPASTLPGTDALDLEMPSGRQSRQSSSLSIPLAKARPTKEGEPGKNKRSSGIWGGFKRSSTVTSDLQVTPSATSVQSSSQSQELNTARPTEGIDKTAREIAQRRNVLQKPQRSVSTAAAPSEAKKKRFSGLGKLFGRSGTHGHSTPKPNKLTKAQSPTAEESKRHGYEDFEATLRQNRLANWRDMERSAGETSGVPLPQQVPRETSSAGQVDPPPGGWYAPGDNREEHGQNEALANRISSPTVPTPPPFRRLHSEGSRSRPISFYEEIPEAFRPTEAGYGQPMQPVSPPADNRSSNQFEPATSPTDPSIPIEHRAWPTSIRQNPPSSSGGQYTGYGGQHFTRHASNGPDAGQYGPSPPMYASAQPQQTSYVSPPASGRPSVDSSVMYGSPPTATSSPPQYARQGSYGMGWPLSPQISGRSDYDRTVAAGWAPRQGSVQSISSAGSLERATAMPMRSFSAGSYPQTRNDPSLQSSRAPSWSSQQPSFPPVAEEGVYHDYQQRHPQQPLRQGQYYQGQPPRDQAYNGPPRQRQNSYNDYYGYAQPQPHPQTQRYPQERYYAGNTNPRRSVDDGRPRPLPPPVQAQQRSRQSPAAYYPEHEYSYPPPSAPASFQQRHQQQQPPQYWQASSARPLSYQRTPSGYSGRRDDMAVSEQFSDLGMDGTGSYPGSGTQAWGAPSRV</sequence>
<feature type="compositionally biased region" description="Basic and acidic residues" evidence="1">
    <location>
        <begin position="721"/>
        <end position="738"/>
    </location>
</feature>
<keyword evidence="3" id="KW-1185">Reference proteome</keyword>
<feature type="compositionally biased region" description="Polar residues" evidence="1">
    <location>
        <begin position="1605"/>
        <end position="1623"/>
    </location>
</feature>
<feature type="compositionally biased region" description="Polar residues" evidence="1">
    <location>
        <begin position="2077"/>
        <end position="2090"/>
    </location>
</feature>
<feature type="compositionally biased region" description="Low complexity" evidence="1">
    <location>
        <begin position="2940"/>
        <end position="2961"/>
    </location>
</feature>
<feature type="region of interest" description="Disordered" evidence="1">
    <location>
        <begin position="1209"/>
        <end position="1356"/>
    </location>
</feature>
<feature type="region of interest" description="Disordered" evidence="1">
    <location>
        <begin position="864"/>
        <end position="936"/>
    </location>
</feature>
<evidence type="ECO:0000256" key="1">
    <source>
        <dbReference type="SAM" id="MobiDB-lite"/>
    </source>
</evidence>
<feature type="region of interest" description="Disordered" evidence="1">
    <location>
        <begin position="1984"/>
        <end position="2017"/>
    </location>
</feature>
<feature type="compositionally biased region" description="Basic and acidic residues" evidence="1">
    <location>
        <begin position="318"/>
        <end position="333"/>
    </location>
</feature>
<feature type="compositionally biased region" description="Polar residues" evidence="1">
    <location>
        <begin position="1637"/>
        <end position="1652"/>
    </location>
</feature>
<feature type="compositionally biased region" description="Low complexity" evidence="1">
    <location>
        <begin position="1664"/>
        <end position="1675"/>
    </location>
</feature>
<feature type="region of interest" description="Disordered" evidence="1">
    <location>
        <begin position="2230"/>
        <end position="2249"/>
    </location>
</feature>
<feature type="compositionally biased region" description="Basic and acidic residues" evidence="1">
    <location>
        <begin position="786"/>
        <end position="796"/>
    </location>
</feature>
<feature type="compositionally biased region" description="Polar residues" evidence="1">
    <location>
        <begin position="2625"/>
        <end position="2639"/>
    </location>
</feature>
<feature type="compositionally biased region" description="Basic and acidic residues" evidence="1">
    <location>
        <begin position="2424"/>
        <end position="2435"/>
    </location>
</feature>
<gene>
    <name evidence="2" type="ORF">K431DRAFT_282682</name>
</gene>
<evidence type="ECO:0000313" key="2">
    <source>
        <dbReference type="EMBL" id="KAF2723591.1"/>
    </source>
</evidence>
<accession>A0A9P4QES4</accession>
<feature type="compositionally biased region" description="Low complexity" evidence="1">
    <location>
        <begin position="2351"/>
        <end position="2362"/>
    </location>
</feature>
<feature type="compositionally biased region" description="Polar residues" evidence="1">
    <location>
        <begin position="533"/>
        <end position="545"/>
    </location>
</feature>
<feature type="compositionally biased region" description="Basic and acidic residues" evidence="1">
    <location>
        <begin position="977"/>
        <end position="988"/>
    </location>
</feature>
<feature type="compositionally biased region" description="Polar residues" evidence="1">
    <location>
        <begin position="426"/>
        <end position="456"/>
    </location>
</feature>
<feature type="compositionally biased region" description="Low complexity" evidence="1">
    <location>
        <begin position="1906"/>
        <end position="1919"/>
    </location>
</feature>
<feature type="compositionally biased region" description="Low complexity" evidence="1">
    <location>
        <begin position="2914"/>
        <end position="2927"/>
    </location>
</feature>
<organism evidence="2 3">
    <name type="scientific">Polychaeton citri CBS 116435</name>
    <dbReference type="NCBI Taxonomy" id="1314669"/>
    <lineage>
        <taxon>Eukaryota</taxon>
        <taxon>Fungi</taxon>
        <taxon>Dikarya</taxon>
        <taxon>Ascomycota</taxon>
        <taxon>Pezizomycotina</taxon>
        <taxon>Dothideomycetes</taxon>
        <taxon>Dothideomycetidae</taxon>
        <taxon>Capnodiales</taxon>
        <taxon>Capnodiaceae</taxon>
        <taxon>Polychaeton</taxon>
    </lineage>
</organism>
<feature type="compositionally biased region" description="Polar residues" evidence="1">
    <location>
        <begin position="258"/>
        <end position="271"/>
    </location>
</feature>
<feature type="region of interest" description="Disordered" evidence="1">
    <location>
        <begin position="1054"/>
        <end position="1084"/>
    </location>
</feature>
<feature type="region of interest" description="Disordered" evidence="1">
    <location>
        <begin position="667"/>
        <end position="844"/>
    </location>
</feature>
<comment type="caution">
    <text evidence="2">The sequence shown here is derived from an EMBL/GenBank/DDBJ whole genome shotgun (WGS) entry which is preliminary data.</text>
</comment>
<dbReference type="Proteomes" id="UP000799441">
    <property type="component" value="Unassembled WGS sequence"/>
</dbReference>
<feature type="compositionally biased region" description="Low complexity" evidence="1">
    <location>
        <begin position="2110"/>
        <end position="2123"/>
    </location>
</feature>
<dbReference type="OrthoDB" id="5151921at2759"/>
<feature type="region of interest" description="Disordered" evidence="1">
    <location>
        <begin position="2185"/>
        <end position="2219"/>
    </location>
</feature>
<protein>
    <submittedName>
        <fullName evidence="2">Uncharacterized protein</fullName>
    </submittedName>
</protein>
<feature type="compositionally biased region" description="Basic and acidic residues" evidence="1">
    <location>
        <begin position="135"/>
        <end position="163"/>
    </location>
</feature>
<feature type="compositionally biased region" description="Low complexity" evidence="1">
    <location>
        <begin position="272"/>
        <end position="287"/>
    </location>
</feature>
<feature type="compositionally biased region" description="Basic and acidic residues" evidence="1">
    <location>
        <begin position="639"/>
        <end position="652"/>
    </location>
</feature>
<feature type="compositionally biased region" description="Polar residues" evidence="1">
    <location>
        <begin position="7"/>
        <end position="31"/>
    </location>
</feature>
<feature type="region of interest" description="Disordered" evidence="1">
    <location>
        <begin position="1734"/>
        <end position="1755"/>
    </location>
</feature>
<feature type="compositionally biased region" description="Basic and acidic residues" evidence="1">
    <location>
        <begin position="697"/>
        <end position="714"/>
    </location>
</feature>
<dbReference type="EMBL" id="MU003775">
    <property type="protein sequence ID" value="KAF2723591.1"/>
    <property type="molecule type" value="Genomic_DNA"/>
</dbReference>
<feature type="region of interest" description="Disordered" evidence="1">
    <location>
        <begin position="1115"/>
        <end position="1190"/>
    </location>
</feature>
<feature type="compositionally biased region" description="Polar residues" evidence="1">
    <location>
        <begin position="512"/>
        <end position="522"/>
    </location>
</feature>
<feature type="compositionally biased region" description="Polar residues" evidence="1">
    <location>
        <begin position="1169"/>
        <end position="1184"/>
    </location>
</feature>
<feature type="region of interest" description="Disordered" evidence="1">
    <location>
        <begin position="966"/>
        <end position="1000"/>
    </location>
</feature>